<dbReference type="RefSeq" id="WP_237855187.1">
    <property type="nucleotide sequence ID" value="NZ_JAKLWS010000021.1"/>
</dbReference>
<dbReference type="PANTHER" id="PTHR30005:SF0">
    <property type="entry name" value="RETROGRADE REGULATION PROTEIN 2"/>
    <property type="match status" value="1"/>
</dbReference>
<dbReference type="Proteomes" id="UP001165366">
    <property type="component" value="Unassembled WGS sequence"/>
</dbReference>
<dbReference type="EMBL" id="JAKLWS010000021">
    <property type="protein sequence ID" value="MCG2589828.1"/>
    <property type="molecule type" value="Genomic_DNA"/>
</dbReference>
<feature type="domain" description="Ppx/GppA phosphatase N-terminal" evidence="1">
    <location>
        <begin position="16"/>
        <end position="306"/>
    </location>
</feature>
<dbReference type="Gene3D" id="3.30.420.150">
    <property type="entry name" value="Exopolyphosphatase. Domain 2"/>
    <property type="match status" value="1"/>
</dbReference>
<gene>
    <name evidence="2" type="ORF">L6773_14705</name>
</gene>
<proteinExistence type="predicted"/>
<dbReference type="SUPFAM" id="SSF53067">
    <property type="entry name" value="Actin-like ATPase domain"/>
    <property type="match status" value="2"/>
</dbReference>
<sequence length="307" mass="33953">MKSASIDIGTNTALLLVAELKDGKLKPIVEKQRIPRLGRGVDKSRNLSPESMKRVLDNLLEYKEFLDENYPGVASRAIVTATSAVRDASNRSEFLDLVKQKTGWEIRLLSGKDEAETTYMGALSVLEGYSDQANLILDIGGGSSELAFGKGYELENAVSIDMGSVRFTERFFNANPPTSLQVSKAVEEVRHLLKLQQVPDGNFELIGVAGTITSIAAIELQLTEYDVDTLNGFHLKKALVNRFIDEFSKTKWENIEKKYSRFLKGRGEVVLAGILILREVMDWSNKSSIVTSTGGIRHGVLLNLLTK</sequence>
<reference evidence="2" key="1">
    <citation type="submission" date="2022-01" db="EMBL/GenBank/DDBJ databases">
        <authorList>
            <person name="Wang Y."/>
        </authorList>
    </citation>
    <scope>NUCLEOTIDE SEQUENCE</scope>
    <source>
        <strain evidence="2">WB101</strain>
    </source>
</reference>
<keyword evidence="3" id="KW-1185">Reference proteome</keyword>
<dbReference type="CDD" id="cd24054">
    <property type="entry name" value="ASKHA_NBD_AaPPX-GppA_MtPPX2-like"/>
    <property type="match status" value="1"/>
</dbReference>
<protein>
    <submittedName>
        <fullName evidence="2">Ppx/GppA family phosphatase</fullName>
    </submittedName>
</protein>
<evidence type="ECO:0000313" key="2">
    <source>
        <dbReference type="EMBL" id="MCG2589828.1"/>
    </source>
</evidence>
<dbReference type="PANTHER" id="PTHR30005">
    <property type="entry name" value="EXOPOLYPHOSPHATASE"/>
    <property type="match status" value="1"/>
</dbReference>
<name>A0ABS9KG55_9BACT</name>
<dbReference type="InterPro" id="IPR003695">
    <property type="entry name" value="Ppx_GppA_N"/>
</dbReference>
<dbReference type="InterPro" id="IPR050273">
    <property type="entry name" value="GppA/Ppx_hydrolase"/>
</dbReference>
<dbReference type="InterPro" id="IPR043129">
    <property type="entry name" value="ATPase_NBD"/>
</dbReference>
<dbReference type="Pfam" id="PF02541">
    <property type="entry name" value="Ppx-GppA"/>
    <property type="match status" value="1"/>
</dbReference>
<dbReference type="Gene3D" id="3.30.420.40">
    <property type="match status" value="1"/>
</dbReference>
<organism evidence="2 3">
    <name type="scientific">Rhodohalobacter sulfatireducens</name>
    <dbReference type="NCBI Taxonomy" id="2911366"/>
    <lineage>
        <taxon>Bacteria</taxon>
        <taxon>Pseudomonadati</taxon>
        <taxon>Balneolota</taxon>
        <taxon>Balneolia</taxon>
        <taxon>Balneolales</taxon>
        <taxon>Balneolaceae</taxon>
        <taxon>Rhodohalobacter</taxon>
    </lineage>
</organism>
<comment type="caution">
    <text evidence="2">The sequence shown here is derived from an EMBL/GenBank/DDBJ whole genome shotgun (WGS) entry which is preliminary data.</text>
</comment>
<evidence type="ECO:0000313" key="3">
    <source>
        <dbReference type="Proteomes" id="UP001165366"/>
    </source>
</evidence>
<accession>A0ABS9KG55</accession>
<reference evidence="2" key="2">
    <citation type="submission" date="2024-05" db="EMBL/GenBank/DDBJ databases">
        <title>Rhodohalobacter halophilus gen. nov., sp. nov., a moderately halophilic member of the family Balneolaceae.</title>
        <authorList>
            <person name="Xia J."/>
        </authorList>
    </citation>
    <scope>NUCLEOTIDE SEQUENCE</scope>
    <source>
        <strain evidence="2">WB101</strain>
    </source>
</reference>
<evidence type="ECO:0000259" key="1">
    <source>
        <dbReference type="Pfam" id="PF02541"/>
    </source>
</evidence>